<dbReference type="InterPro" id="IPR039933">
    <property type="entry name" value="XRI1"/>
</dbReference>
<dbReference type="GO" id="GO:0007143">
    <property type="term" value="P:female meiotic nuclear division"/>
    <property type="evidence" value="ECO:0007669"/>
    <property type="project" value="InterPro"/>
</dbReference>
<keyword evidence="3" id="KW-1185">Reference proteome</keyword>
<accession>A0AAV0P1B2</accession>
<dbReference type="PANTHER" id="PTHR33385:SF18">
    <property type="entry name" value="XRI1-LIKE PROTEIN"/>
    <property type="match status" value="1"/>
</dbReference>
<feature type="region of interest" description="Disordered" evidence="1">
    <location>
        <begin position="89"/>
        <end position="123"/>
    </location>
</feature>
<sequence>MEDDKYFSFAELDLAAATTSTGYLEDALFSKRRRLLINPHHQQPHDQSRSHCYGYEWEKSAQNFHVISPEVELLGEIFSASSAASTEPDAEYYSSSSSGRAKSVSSAVDDGDQYHSCNSGPTATHQLLHHPHFAWVGRGIEIKEEENADEDRNQQKIVTLPSTGGGGGRRRRRRVAYPFALVKPGGGEEGVVTIEEINSRLLMTPTRPLRHPVGDFACRPCVTAAGRPGLSGKAVVALTKIYTQGGKGTVTIIRTKG</sequence>
<feature type="compositionally biased region" description="Low complexity" evidence="1">
    <location>
        <begin position="94"/>
        <end position="106"/>
    </location>
</feature>
<proteinExistence type="predicted"/>
<name>A0AAV0P1B2_9ROSI</name>
<evidence type="ECO:0000256" key="1">
    <source>
        <dbReference type="SAM" id="MobiDB-lite"/>
    </source>
</evidence>
<dbReference type="GO" id="GO:0007140">
    <property type="term" value="P:male meiotic nuclear division"/>
    <property type="evidence" value="ECO:0007669"/>
    <property type="project" value="InterPro"/>
</dbReference>
<protein>
    <recommendedName>
        <fullName evidence="4">Protein XRI1</fullName>
    </recommendedName>
</protein>
<dbReference type="PANTHER" id="PTHR33385">
    <property type="entry name" value="PROTEIN XRI1"/>
    <property type="match status" value="1"/>
</dbReference>
<evidence type="ECO:0000313" key="2">
    <source>
        <dbReference type="EMBL" id="CAI0464367.1"/>
    </source>
</evidence>
<comment type="caution">
    <text evidence="2">The sequence shown here is derived from an EMBL/GenBank/DDBJ whole genome shotgun (WGS) entry which is preliminary data.</text>
</comment>
<dbReference type="Proteomes" id="UP001154282">
    <property type="component" value="Unassembled WGS sequence"/>
</dbReference>
<evidence type="ECO:0008006" key="4">
    <source>
        <dbReference type="Google" id="ProtNLM"/>
    </source>
</evidence>
<dbReference type="EMBL" id="CAMGYJ010000008">
    <property type="protein sequence ID" value="CAI0464367.1"/>
    <property type="molecule type" value="Genomic_DNA"/>
</dbReference>
<feature type="region of interest" description="Disordered" evidence="1">
    <location>
        <begin position="146"/>
        <end position="171"/>
    </location>
</feature>
<organism evidence="2 3">
    <name type="scientific">Linum tenue</name>
    <dbReference type="NCBI Taxonomy" id="586396"/>
    <lineage>
        <taxon>Eukaryota</taxon>
        <taxon>Viridiplantae</taxon>
        <taxon>Streptophyta</taxon>
        <taxon>Embryophyta</taxon>
        <taxon>Tracheophyta</taxon>
        <taxon>Spermatophyta</taxon>
        <taxon>Magnoliopsida</taxon>
        <taxon>eudicotyledons</taxon>
        <taxon>Gunneridae</taxon>
        <taxon>Pentapetalae</taxon>
        <taxon>rosids</taxon>
        <taxon>fabids</taxon>
        <taxon>Malpighiales</taxon>
        <taxon>Linaceae</taxon>
        <taxon>Linum</taxon>
    </lineage>
</organism>
<dbReference type="AlphaFoldDB" id="A0AAV0P1B2"/>
<gene>
    <name evidence="2" type="ORF">LITE_LOCUS36161</name>
</gene>
<reference evidence="2" key="1">
    <citation type="submission" date="2022-08" db="EMBL/GenBank/DDBJ databases">
        <authorList>
            <person name="Gutierrez-Valencia J."/>
        </authorList>
    </citation>
    <scope>NUCLEOTIDE SEQUENCE</scope>
</reference>
<evidence type="ECO:0000313" key="3">
    <source>
        <dbReference type="Proteomes" id="UP001154282"/>
    </source>
</evidence>